<dbReference type="CDD" id="cd04647">
    <property type="entry name" value="LbH_MAT_like"/>
    <property type="match status" value="1"/>
</dbReference>
<dbReference type="GO" id="GO:0008374">
    <property type="term" value="F:O-acyltransferase activity"/>
    <property type="evidence" value="ECO:0007669"/>
    <property type="project" value="TreeGrafter"/>
</dbReference>
<dbReference type="PANTHER" id="PTHR23416">
    <property type="entry name" value="SIALIC ACID SYNTHASE-RELATED"/>
    <property type="match status" value="1"/>
</dbReference>
<keyword evidence="2 5" id="KW-0808">Transferase</keyword>
<evidence type="ECO:0000256" key="4">
    <source>
        <dbReference type="ARBA" id="ARBA00023315"/>
    </source>
</evidence>
<evidence type="ECO:0000313" key="6">
    <source>
        <dbReference type="Proteomes" id="UP000466966"/>
    </source>
</evidence>
<dbReference type="Gene3D" id="2.160.10.10">
    <property type="entry name" value="Hexapeptide repeat proteins"/>
    <property type="match status" value="1"/>
</dbReference>
<dbReference type="Pfam" id="PF00132">
    <property type="entry name" value="Hexapep"/>
    <property type="match status" value="1"/>
</dbReference>
<evidence type="ECO:0000313" key="5">
    <source>
        <dbReference type="EMBL" id="MXO71632.1"/>
    </source>
</evidence>
<organism evidence="5 6">
    <name type="scientific">Alteraurantiacibacter buctensis</name>
    <dbReference type="NCBI Taxonomy" id="1503981"/>
    <lineage>
        <taxon>Bacteria</taxon>
        <taxon>Pseudomonadati</taxon>
        <taxon>Pseudomonadota</taxon>
        <taxon>Alphaproteobacteria</taxon>
        <taxon>Sphingomonadales</taxon>
        <taxon>Erythrobacteraceae</taxon>
        <taxon>Alteraurantiacibacter</taxon>
    </lineage>
</organism>
<keyword evidence="3" id="KW-0677">Repeat</keyword>
<proteinExistence type="inferred from homology"/>
<accession>A0A844YWW8</accession>
<dbReference type="RefSeq" id="WP_160771531.1">
    <property type="nucleotide sequence ID" value="NZ_WTYV01000002.1"/>
</dbReference>
<dbReference type="GO" id="GO:0005829">
    <property type="term" value="C:cytosol"/>
    <property type="evidence" value="ECO:0007669"/>
    <property type="project" value="TreeGrafter"/>
</dbReference>
<name>A0A844YWW8_9SPHN</name>
<dbReference type="PROSITE" id="PS00101">
    <property type="entry name" value="HEXAPEP_TRANSFERASES"/>
    <property type="match status" value="1"/>
</dbReference>
<evidence type="ECO:0000256" key="2">
    <source>
        <dbReference type="ARBA" id="ARBA00022679"/>
    </source>
</evidence>
<evidence type="ECO:0000256" key="1">
    <source>
        <dbReference type="ARBA" id="ARBA00007274"/>
    </source>
</evidence>
<dbReference type="InterPro" id="IPR011004">
    <property type="entry name" value="Trimer_LpxA-like_sf"/>
</dbReference>
<comment type="similarity">
    <text evidence="1">Belongs to the transferase hexapeptide repeat family.</text>
</comment>
<evidence type="ECO:0000256" key="3">
    <source>
        <dbReference type="ARBA" id="ARBA00022737"/>
    </source>
</evidence>
<gene>
    <name evidence="5" type="ORF">GRI99_08245</name>
</gene>
<keyword evidence="6" id="KW-1185">Reference proteome</keyword>
<reference evidence="5 6" key="1">
    <citation type="submission" date="2019-12" db="EMBL/GenBank/DDBJ databases">
        <title>Genomic-based taxomic classification of the family Erythrobacteraceae.</title>
        <authorList>
            <person name="Xu L."/>
        </authorList>
    </citation>
    <scope>NUCLEOTIDE SEQUENCE [LARGE SCALE GENOMIC DNA]</scope>
    <source>
        <strain evidence="5 6">M0322</strain>
    </source>
</reference>
<keyword evidence="4" id="KW-0012">Acyltransferase</keyword>
<sequence>MRVLAGTILAFAYNRIIGRIPSRTLRRLFLAAWLQRLGQGSGVQLDCRFLNGRKISLGQRNVINFGTLFDGRGHAVTVGDDVSIGPQATILTLGHDPQSPHFADKGGPVTIGSRAWIGYGALVLPGVTIGEGAVVAAGAVVTKDVAPYTIVGGNPARPIGERQRGLDYRLAYQPWLT</sequence>
<dbReference type="InterPro" id="IPR018357">
    <property type="entry name" value="Hexapep_transf_CS"/>
</dbReference>
<dbReference type="InterPro" id="IPR051159">
    <property type="entry name" value="Hexapeptide_acetyltransf"/>
</dbReference>
<dbReference type="InterPro" id="IPR001451">
    <property type="entry name" value="Hexapep"/>
</dbReference>
<dbReference type="PANTHER" id="PTHR23416:SF23">
    <property type="entry name" value="ACETYLTRANSFERASE C18B11.09C-RELATED"/>
    <property type="match status" value="1"/>
</dbReference>
<protein>
    <submittedName>
        <fullName evidence="5">Acetyltransferase</fullName>
    </submittedName>
</protein>
<dbReference type="OrthoDB" id="9815592at2"/>
<dbReference type="AlphaFoldDB" id="A0A844YWW8"/>
<dbReference type="Proteomes" id="UP000466966">
    <property type="component" value="Unassembled WGS sequence"/>
</dbReference>
<dbReference type="EMBL" id="WTYV01000002">
    <property type="protein sequence ID" value="MXO71632.1"/>
    <property type="molecule type" value="Genomic_DNA"/>
</dbReference>
<comment type="caution">
    <text evidence="5">The sequence shown here is derived from an EMBL/GenBank/DDBJ whole genome shotgun (WGS) entry which is preliminary data.</text>
</comment>
<dbReference type="SUPFAM" id="SSF51161">
    <property type="entry name" value="Trimeric LpxA-like enzymes"/>
    <property type="match status" value="1"/>
</dbReference>